<keyword evidence="6" id="KW-0418">Kinase</keyword>
<dbReference type="RefSeq" id="WP_235118701.1">
    <property type="nucleotide sequence ID" value="NZ_CP090978.1"/>
</dbReference>
<dbReference type="SUPFAM" id="SSF46894">
    <property type="entry name" value="C-terminal effector domain of the bipartite response regulators"/>
    <property type="match status" value="1"/>
</dbReference>
<dbReference type="PRINTS" id="PR00038">
    <property type="entry name" value="HTHLUXR"/>
</dbReference>
<evidence type="ECO:0000259" key="5">
    <source>
        <dbReference type="PROSITE" id="PS50043"/>
    </source>
</evidence>
<organism evidence="6 7">
    <name type="scientific">Paenibacillus hexagrammi</name>
    <dbReference type="NCBI Taxonomy" id="2908839"/>
    <lineage>
        <taxon>Bacteria</taxon>
        <taxon>Bacillati</taxon>
        <taxon>Bacillota</taxon>
        <taxon>Bacilli</taxon>
        <taxon>Bacillales</taxon>
        <taxon>Paenibacillaceae</taxon>
        <taxon>Paenibacillus</taxon>
    </lineage>
</organism>
<keyword evidence="3" id="KW-0804">Transcription</keyword>
<dbReference type="PROSITE" id="PS00622">
    <property type="entry name" value="HTH_LUXR_1"/>
    <property type="match status" value="1"/>
</dbReference>
<feature type="domain" description="HTH luxR-type" evidence="5">
    <location>
        <begin position="516"/>
        <end position="581"/>
    </location>
</feature>
<dbReference type="InterPro" id="IPR029016">
    <property type="entry name" value="GAF-like_dom_sf"/>
</dbReference>
<dbReference type="PROSITE" id="PS50043">
    <property type="entry name" value="HTH_LUXR_2"/>
    <property type="match status" value="1"/>
</dbReference>
<dbReference type="PANTHER" id="PTHR44688">
    <property type="entry name" value="DNA-BINDING TRANSCRIPTIONAL ACTIVATOR DEVR_DOSR"/>
    <property type="match status" value="1"/>
</dbReference>
<dbReference type="Gene3D" id="1.10.10.10">
    <property type="entry name" value="Winged helix-like DNA-binding domain superfamily/Winged helix DNA-binding domain"/>
    <property type="match status" value="1"/>
</dbReference>
<sequence length="584" mass="64635">MITVPGYKVLHTVYEDNYIWIAHAYSEAASRVVLLKMAKAGPRAIVENAKLMHEHEVLAPMQGPGILKPHSFFRQGTSVVLVFDIFHGIVLRNYLLTVPMEVEHFLQMAVQLCDILAYIHERDLVHMNVRPDTIIVRPQSLEVCLTGFSDSISMQQSMQVSMLEGSPPYMAPERTSIKRMRIDARTDLYSLGVTFFEMLAGELPFTAKDPLEWAHAHKAKRPPCLSAAYGIPAILAEIVAKLLAKAPSERYQSAAGIRADLQRCKDRWEECGSLASFELGMNDVPPRQEFEGEAAVNQGEGQALRESLLDVTGVPETVLAVGSMPILQGAESPFSGAYFGSMLDMAVVYKASQAITEDRSGSRAMHEILRICVEYAGASSGCWLDASTSNELTVAASLVAEKVGWSLQTTAVPLELAEHVCRDVVKDAAAAHAVVRLNHAALEGRYAENPYIVENKVMSVMCSPVIANDELIGLIYLENNVMPSAFHDGNERVWQMLMKQFMNAIRLLKAVEPGTLEQEPTLLTSREVEVLTLISQGMSSKEIGSRLFLAADTIKVHVRHIFEKLQVNRRIQAVAEARRRNLIP</sequence>
<dbReference type="CDD" id="cd14014">
    <property type="entry name" value="STKc_PknB_like"/>
    <property type="match status" value="1"/>
</dbReference>
<dbReference type="InterPro" id="IPR000719">
    <property type="entry name" value="Prot_kinase_dom"/>
</dbReference>
<dbReference type="SUPFAM" id="SSF56112">
    <property type="entry name" value="Protein kinase-like (PK-like)"/>
    <property type="match status" value="1"/>
</dbReference>
<keyword evidence="1" id="KW-0805">Transcription regulation</keyword>
<keyword evidence="7" id="KW-1185">Reference proteome</keyword>
<dbReference type="Pfam" id="PF00069">
    <property type="entry name" value="Pkinase"/>
    <property type="match status" value="1"/>
</dbReference>
<dbReference type="SMART" id="SM00421">
    <property type="entry name" value="HTH_LUXR"/>
    <property type="match status" value="1"/>
</dbReference>
<dbReference type="PANTHER" id="PTHR44688:SF16">
    <property type="entry name" value="DNA-BINDING TRANSCRIPTIONAL ACTIVATOR DEVR_DOSR"/>
    <property type="match status" value="1"/>
</dbReference>
<evidence type="ECO:0000259" key="4">
    <source>
        <dbReference type="PROSITE" id="PS50011"/>
    </source>
</evidence>
<keyword evidence="2" id="KW-0238">DNA-binding</keyword>
<evidence type="ECO:0000256" key="1">
    <source>
        <dbReference type="ARBA" id="ARBA00023015"/>
    </source>
</evidence>
<feature type="domain" description="Protein kinase" evidence="4">
    <location>
        <begin position="7"/>
        <end position="269"/>
    </location>
</feature>
<dbReference type="EMBL" id="CP090978">
    <property type="protein sequence ID" value="UJF32357.1"/>
    <property type="molecule type" value="Genomic_DNA"/>
</dbReference>
<proteinExistence type="predicted"/>
<keyword evidence="6" id="KW-0808">Transferase</keyword>
<dbReference type="SUPFAM" id="SSF55781">
    <property type="entry name" value="GAF domain-like"/>
    <property type="match status" value="1"/>
</dbReference>
<evidence type="ECO:0000313" key="6">
    <source>
        <dbReference type="EMBL" id="UJF32357.1"/>
    </source>
</evidence>
<dbReference type="CDD" id="cd06170">
    <property type="entry name" value="LuxR_C_like"/>
    <property type="match status" value="1"/>
</dbReference>
<protein>
    <submittedName>
        <fullName evidence="6">Protein kinase</fullName>
    </submittedName>
</protein>
<dbReference type="Pfam" id="PF00196">
    <property type="entry name" value="GerE"/>
    <property type="match status" value="1"/>
</dbReference>
<dbReference type="InterPro" id="IPR003018">
    <property type="entry name" value="GAF"/>
</dbReference>
<dbReference type="Gene3D" id="1.10.510.10">
    <property type="entry name" value="Transferase(Phosphotransferase) domain 1"/>
    <property type="match status" value="1"/>
</dbReference>
<evidence type="ECO:0000256" key="3">
    <source>
        <dbReference type="ARBA" id="ARBA00023163"/>
    </source>
</evidence>
<evidence type="ECO:0000256" key="2">
    <source>
        <dbReference type="ARBA" id="ARBA00023125"/>
    </source>
</evidence>
<dbReference type="InterPro" id="IPR011009">
    <property type="entry name" value="Kinase-like_dom_sf"/>
</dbReference>
<gene>
    <name evidence="6" type="ORF">L0M14_22020</name>
</gene>
<evidence type="ECO:0000313" key="7">
    <source>
        <dbReference type="Proteomes" id="UP001649230"/>
    </source>
</evidence>
<accession>A0ABY3SEX5</accession>
<dbReference type="InterPro" id="IPR016032">
    <property type="entry name" value="Sig_transdc_resp-reg_C-effctor"/>
</dbReference>
<reference evidence="6 7" key="1">
    <citation type="journal article" date="2024" name="Int. J. Syst. Evol. Microbiol.">
        <title>Paenibacillus hexagrammi sp. nov., a novel bacterium isolated from the gut content of Hexagrammos agrammus.</title>
        <authorList>
            <person name="Jung H.K."/>
            <person name="Kim D.G."/>
            <person name="Zin H."/>
            <person name="Park J."/>
            <person name="Jung H."/>
            <person name="Kim Y.O."/>
            <person name="Kong H.J."/>
            <person name="Kim J.W."/>
            <person name="Kim Y.S."/>
        </authorList>
    </citation>
    <scope>NUCLEOTIDE SEQUENCE [LARGE SCALE GENOMIC DNA]</scope>
    <source>
        <strain evidence="6 7">YPD9-1</strain>
    </source>
</reference>
<dbReference type="GO" id="GO:0016301">
    <property type="term" value="F:kinase activity"/>
    <property type="evidence" value="ECO:0007669"/>
    <property type="project" value="UniProtKB-KW"/>
</dbReference>
<name>A0ABY3SEX5_9BACL</name>
<dbReference type="InterPro" id="IPR000792">
    <property type="entry name" value="Tscrpt_reg_LuxR_C"/>
</dbReference>
<dbReference type="Gene3D" id="3.30.450.40">
    <property type="match status" value="1"/>
</dbReference>
<dbReference type="PROSITE" id="PS50011">
    <property type="entry name" value="PROTEIN_KINASE_DOM"/>
    <property type="match status" value="1"/>
</dbReference>
<dbReference type="InterPro" id="IPR036388">
    <property type="entry name" value="WH-like_DNA-bd_sf"/>
</dbReference>
<dbReference type="Pfam" id="PF01590">
    <property type="entry name" value="GAF"/>
    <property type="match status" value="1"/>
</dbReference>
<dbReference type="Proteomes" id="UP001649230">
    <property type="component" value="Chromosome"/>
</dbReference>